<comment type="caution">
    <text evidence="8">The sequence shown here is derived from an EMBL/GenBank/DDBJ whole genome shotgun (WGS) entry which is preliminary data.</text>
</comment>
<dbReference type="EC" id="5.2.1.8" evidence="3"/>
<feature type="domain" description="PPIase FKBP-type" evidence="7">
    <location>
        <begin position="64"/>
        <end position="148"/>
    </location>
</feature>
<dbReference type="Pfam" id="PF14559">
    <property type="entry name" value="TPR_19"/>
    <property type="match status" value="1"/>
</dbReference>
<dbReference type="InterPro" id="IPR011990">
    <property type="entry name" value="TPR-like_helical_dom_sf"/>
</dbReference>
<protein>
    <recommendedName>
        <fullName evidence="3">peptidylprolyl isomerase</fullName>
        <ecNumber evidence="3">5.2.1.8</ecNumber>
    </recommendedName>
</protein>
<dbReference type="InterPro" id="IPR050754">
    <property type="entry name" value="FKBP4/5/8-like"/>
</dbReference>
<evidence type="ECO:0000256" key="4">
    <source>
        <dbReference type="PROSITE-ProRule" id="PRU00339"/>
    </source>
</evidence>
<dbReference type="PROSITE" id="PS50059">
    <property type="entry name" value="FKBP_PPIASE"/>
    <property type="match status" value="1"/>
</dbReference>
<dbReference type="GO" id="GO:0005829">
    <property type="term" value="C:cytosol"/>
    <property type="evidence" value="ECO:0007669"/>
    <property type="project" value="TreeGrafter"/>
</dbReference>
<dbReference type="InterPro" id="IPR001179">
    <property type="entry name" value="PPIase_FKBP_dom"/>
</dbReference>
<organism evidence="8 9">
    <name type="scientific">Henosepilachna vigintioctopunctata</name>
    <dbReference type="NCBI Taxonomy" id="420089"/>
    <lineage>
        <taxon>Eukaryota</taxon>
        <taxon>Metazoa</taxon>
        <taxon>Ecdysozoa</taxon>
        <taxon>Arthropoda</taxon>
        <taxon>Hexapoda</taxon>
        <taxon>Insecta</taxon>
        <taxon>Pterygota</taxon>
        <taxon>Neoptera</taxon>
        <taxon>Endopterygota</taxon>
        <taxon>Coleoptera</taxon>
        <taxon>Polyphaga</taxon>
        <taxon>Cucujiformia</taxon>
        <taxon>Coccinelloidea</taxon>
        <taxon>Coccinellidae</taxon>
        <taxon>Epilachninae</taxon>
        <taxon>Epilachnini</taxon>
        <taxon>Henosepilachna</taxon>
    </lineage>
</organism>
<reference evidence="8 9" key="1">
    <citation type="submission" date="2023-03" db="EMBL/GenBank/DDBJ databases">
        <title>Genome insight into feeding habits of ladybird beetles.</title>
        <authorList>
            <person name="Li H.-S."/>
            <person name="Huang Y.-H."/>
            <person name="Pang H."/>
        </authorList>
    </citation>
    <scope>NUCLEOTIDE SEQUENCE [LARGE SCALE GENOMIC DNA]</scope>
    <source>
        <strain evidence="8">SYSU_2023b</strain>
        <tissue evidence="8">Whole body</tissue>
    </source>
</reference>
<feature type="region of interest" description="Disordered" evidence="5">
    <location>
        <begin position="1"/>
        <end position="40"/>
    </location>
</feature>
<feature type="compositionally biased region" description="Polar residues" evidence="5">
    <location>
        <begin position="1"/>
        <end position="27"/>
    </location>
</feature>
<feature type="repeat" description="TPR" evidence="4">
    <location>
        <begin position="258"/>
        <end position="291"/>
    </location>
</feature>
<keyword evidence="3" id="KW-0697">Rotamase</keyword>
<evidence type="ECO:0000256" key="3">
    <source>
        <dbReference type="PROSITE-ProRule" id="PRU00277"/>
    </source>
</evidence>
<evidence type="ECO:0000256" key="6">
    <source>
        <dbReference type="SAM" id="Phobius"/>
    </source>
</evidence>
<evidence type="ECO:0000313" key="8">
    <source>
        <dbReference type="EMBL" id="KAK9883977.1"/>
    </source>
</evidence>
<dbReference type="PANTHER" id="PTHR46512:SF1">
    <property type="entry name" value="PEPTIDYLPROLYL ISOMERASE"/>
    <property type="match status" value="1"/>
</dbReference>
<keyword evidence="6" id="KW-0812">Transmembrane</keyword>
<dbReference type="EMBL" id="JARQZJ010000092">
    <property type="protein sequence ID" value="KAK9883977.1"/>
    <property type="molecule type" value="Genomic_DNA"/>
</dbReference>
<evidence type="ECO:0000259" key="7">
    <source>
        <dbReference type="PROSITE" id="PS50059"/>
    </source>
</evidence>
<comment type="catalytic activity">
    <reaction evidence="3">
        <text>[protein]-peptidylproline (omega=180) = [protein]-peptidylproline (omega=0)</text>
        <dbReference type="Rhea" id="RHEA:16237"/>
        <dbReference type="Rhea" id="RHEA-COMP:10747"/>
        <dbReference type="Rhea" id="RHEA-COMP:10748"/>
        <dbReference type="ChEBI" id="CHEBI:83833"/>
        <dbReference type="ChEBI" id="CHEBI:83834"/>
        <dbReference type="EC" id="5.2.1.8"/>
    </reaction>
</comment>
<dbReference type="GO" id="GO:0012505">
    <property type="term" value="C:endomembrane system"/>
    <property type="evidence" value="ECO:0007669"/>
    <property type="project" value="TreeGrafter"/>
</dbReference>
<evidence type="ECO:0000256" key="1">
    <source>
        <dbReference type="ARBA" id="ARBA00022737"/>
    </source>
</evidence>
<keyword evidence="6" id="KW-1133">Transmembrane helix</keyword>
<feature type="transmembrane region" description="Helical" evidence="6">
    <location>
        <begin position="336"/>
        <end position="356"/>
    </location>
</feature>
<evidence type="ECO:0000313" key="9">
    <source>
        <dbReference type="Proteomes" id="UP001431783"/>
    </source>
</evidence>
<dbReference type="GO" id="GO:0005740">
    <property type="term" value="C:mitochondrial envelope"/>
    <property type="evidence" value="ECO:0007669"/>
    <property type="project" value="TreeGrafter"/>
</dbReference>
<keyword evidence="9" id="KW-1185">Reference proteome</keyword>
<accession>A0AAW1UKC7</accession>
<keyword evidence="3" id="KW-0413">Isomerase</keyword>
<dbReference type="PANTHER" id="PTHR46512">
    <property type="entry name" value="PEPTIDYLPROLYL ISOMERASE"/>
    <property type="match status" value="1"/>
</dbReference>
<dbReference type="GO" id="GO:0044183">
    <property type="term" value="F:protein folding chaperone"/>
    <property type="evidence" value="ECO:0007669"/>
    <property type="project" value="TreeGrafter"/>
</dbReference>
<evidence type="ECO:0000256" key="5">
    <source>
        <dbReference type="SAM" id="MobiDB-lite"/>
    </source>
</evidence>
<dbReference type="Gene3D" id="3.10.50.40">
    <property type="match status" value="1"/>
</dbReference>
<sequence>MSIDSENNISVSDEENLSNAKTNSETTESNDDKPTDEWIDLLGSGSINKKILKEGTPESRPERQQVCVINYELFLNENDIIEKKENYEIDLGDYDVVQGLDLSIGLMNIGEICLLRLEPRLAFGIRGLPPKINGEVAVTYKVELISARDEDLEALNINERKKKGNHKRERGNWWYGRGENNIAVQCYRKALDYLDEVEGGIKFSNSEDDEITDSILQELLEDRISVYNNLAAAQIKLESYDAALNSLKTVLQCQPQNIKALYRQAKIYKAKNNVSSAMKALQKAKEIAPNDPDIQNELAKLKQLVDKQKKTERELAKRMFGSTFKSDKKQPNSKKVYVWATVAASVAVGLAGLATYRFKFF</sequence>
<gene>
    <name evidence="8" type="ORF">WA026_004912</name>
</gene>
<dbReference type="AlphaFoldDB" id="A0AAW1UKC7"/>
<proteinExistence type="predicted"/>
<dbReference type="GO" id="GO:0043066">
    <property type="term" value="P:negative regulation of apoptotic process"/>
    <property type="evidence" value="ECO:0007669"/>
    <property type="project" value="TreeGrafter"/>
</dbReference>
<dbReference type="Proteomes" id="UP001431783">
    <property type="component" value="Unassembled WGS sequence"/>
</dbReference>
<dbReference type="InterPro" id="IPR046357">
    <property type="entry name" value="PPIase_dom_sf"/>
</dbReference>
<dbReference type="Pfam" id="PF00254">
    <property type="entry name" value="FKBP_C"/>
    <property type="match status" value="1"/>
</dbReference>
<dbReference type="Gene3D" id="1.25.40.10">
    <property type="entry name" value="Tetratricopeptide repeat domain"/>
    <property type="match status" value="1"/>
</dbReference>
<dbReference type="SUPFAM" id="SSF48452">
    <property type="entry name" value="TPR-like"/>
    <property type="match status" value="1"/>
</dbReference>
<dbReference type="InterPro" id="IPR019734">
    <property type="entry name" value="TPR_rpt"/>
</dbReference>
<keyword evidence="1" id="KW-0677">Repeat</keyword>
<dbReference type="GO" id="GO:0003755">
    <property type="term" value="F:peptidyl-prolyl cis-trans isomerase activity"/>
    <property type="evidence" value="ECO:0007669"/>
    <property type="project" value="UniProtKB-KW"/>
</dbReference>
<dbReference type="SUPFAM" id="SSF54534">
    <property type="entry name" value="FKBP-like"/>
    <property type="match status" value="1"/>
</dbReference>
<dbReference type="SMART" id="SM00028">
    <property type="entry name" value="TPR"/>
    <property type="match status" value="3"/>
</dbReference>
<dbReference type="GO" id="GO:0016020">
    <property type="term" value="C:membrane"/>
    <property type="evidence" value="ECO:0007669"/>
    <property type="project" value="TreeGrafter"/>
</dbReference>
<feature type="repeat" description="TPR" evidence="4">
    <location>
        <begin position="224"/>
        <end position="257"/>
    </location>
</feature>
<keyword evidence="2 4" id="KW-0802">TPR repeat</keyword>
<keyword evidence="6" id="KW-0472">Membrane</keyword>
<dbReference type="PROSITE" id="PS50005">
    <property type="entry name" value="TPR"/>
    <property type="match status" value="2"/>
</dbReference>
<evidence type="ECO:0000256" key="2">
    <source>
        <dbReference type="ARBA" id="ARBA00022803"/>
    </source>
</evidence>
<name>A0AAW1UKC7_9CUCU</name>